<keyword evidence="10" id="KW-1185">Reference proteome</keyword>
<reference evidence="9" key="1">
    <citation type="submission" date="2022-03" db="EMBL/GenBank/DDBJ databases">
        <authorList>
            <person name="Tunstrom K."/>
        </authorList>
    </citation>
    <scope>NUCLEOTIDE SEQUENCE</scope>
</reference>
<dbReference type="GO" id="GO:0004252">
    <property type="term" value="F:serine-type endopeptidase activity"/>
    <property type="evidence" value="ECO:0007669"/>
    <property type="project" value="InterPro"/>
</dbReference>
<dbReference type="Pfam" id="PF00089">
    <property type="entry name" value="Trypsin"/>
    <property type="match status" value="1"/>
</dbReference>
<comment type="caution">
    <text evidence="9">The sequence shown here is derived from an EMBL/GenBank/DDBJ whole genome shotgun (WGS) entry which is preliminary data.</text>
</comment>
<dbReference type="SMART" id="SM00020">
    <property type="entry name" value="Tryp_SPc"/>
    <property type="match status" value="1"/>
</dbReference>
<evidence type="ECO:0000313" key="10">
    <source>
        <dbReference type="Proteomes" id="UP001153954"/>
    </source>
</evidence>
<dbReference type="InterPro" id="IPR043504">
    <property type="entry name" value="Peptidase_S1_PA_chymotrypsin"/>
</dbReference>
<dbReference type="PROSITE" id="PS50240">
    <property type="entry name" value="TRYPSIN_DOM"/>
    <property type="match status" value="1"/>
</dbReference>
<feature type="domain" description="Peptidase S1" evidence="8">
    <location>
        <begin position="1"/>
        <end position="224"/>
    </location>
</feature>
<keyword evidence="2" id="KW-0964">Secreted</keyword>
<dbReference type="GO" id="GO:0006508">
    <property type="term" value="P:proteolysis"/>
    <property type="evidence" value="ECO:0007669"/>
    <property type="project" value="UniProtKB-KW"/>
</dbReference>
<evidence type="ECO:0000256" key="1">
    <source>
        <dbReference type="ARBA" id="ARBA00004613"/>
    </source>
</evidence>
<comment type="similarity">
    <text evidence="7">Belongs to the peptidase S1 family. CLIP subfamily.</text>
</comment>
<dbReference type="FunFam" id="2.40.10.10:FF:000002">
    <property type="entry name" value="Transmembrane protease serine"/>
    <property type="match status" value="1"/>
</dbReference>
<sequence>MRGRALYNYVVENLTPENKYVHAAVHMNIKELGFKFTWFFRSEWRRIRAGSTFSNVGGVIVSVEAVFNHPSYGSNYYDGDISVLRLTTPLVYSSVIQPTAIVAQNSAIPDNVPVVHAGWGLIWQNGITAFILRDVEIYTVNNTLCTQRYAQLDPRYIVTENMICAGVLDVGSRDACQGDSGGPLYYSNILIGVVSWGHGCAHAIYPGISTSVAPYTDWIVSIAV</sequence>
<dbReference type="InterPro" id="IPR001254">
    <property type="entry name" value="Trypsin_dom"/>
</dbReference>
<dbReference type="PROSITE" id="PS00135">
    <property type="entry name" value="TRYPSIN_SER"/>
    <property type="match status" value="1"/>
</dbReference>
<dbReference type="EMBL" id="CAKOGL010000018">
    <property type="protein sequence ID" value="CAH2097577.1"/>
    <property type="molecule type" value="Genomic_DNA"/>
</dbReference>
<protein>
    <recommendedName>
        <fullName evidence="8">Peptidase S1 domain-containing protein</fullName>
    </recommendedName>
</protein>
<dbReference type="InterPro" id="IPR009003">
    <property type="entry name" value="Peptidase_S1_PA"/>
</dbReference>
<evidence type="ECO:0000259" key="8">
    <source>
        <dbReference type="PROSITE" id="PS50240"/>
    </source>
</evidence>
<dbReference type="InterPro" id="IPR050127">
    <property type="entry name" value="Serine_Proteases_S1"/>
</dbReference>
<comment type="subcellular location">
    <subcellularLocation>
        <location evidence="1">Secreted</location>
    </subcellularLocation>
</comment>
<proteinExistence type="inferred from homology"/>
<keyword evidence="4" id="KW-0378">Hydrolase</keyword>
<dbReference type="Gene3D" id="2.40.10.10">
    <property type="entry name" value="Trypsin-like serine proteases"/>
    <property type="match status" value="1"/>
</dbReference>
<dbReference type="PRINTS" id="PR00722">
    <property type="entry name" value="CHYMOTRYPSIN"/>
</dbReference>
<dbReference type="CDD" id="cd00190">
    <property type="entry name" value="Tryp_SPc"/>
    <property type="match status" value="1"/>
</dbReference>
<evidence type="ECO:0000256" key="7">
    <source>
        <dbReference type="ARBA" id="ARBA00024195"/>
    </source>
</evidence>
<name>A0AAU9UHM7_EUPED</name>
<dbReference type="PANTHER" id="PTHR24264:SF65">
    <property type="entry name" value="SRCR DOMAIN-CONTAINING PROTEIN"/>
    <property type="match status" value="1"/>
</dbReference>
<organism evidence="9 10">
    <name type="scientific">Euphydryas editha</name>
    <name type="common">Edith's checkerspot</name>
    <dbReference type="NCBI Taxonomy" id="104508"/>
    <lineage>
        <taxon>Eukaryota</taxon>
        <taxon>Metazoa</taxon>
        <taxon>Ecdysozoa</taxon>
        <taxon>Arthropoda</taxon>
        <taxon>Hexapoda</taxon>
        <taxon>Insecta</taxon>
        <taxon>Pterygota</taxon>
        <taxon>Neoptera</taxon>
        <taxon>Endopterygota</taxon>
        <taxon>Lepidoptera</taxon>
        <taxon>Glossata</taxon>
        <taxon>Ditrysia</taxon>
        <taxon>Papilionoidea</taxon>
        <taxon>Nymphalidae</taxon>
        <taxon>Nymphalinae</taxon>
        <taxon>Euphydryas</taxon>
    </lineage>
</organism>
<dbReference type="PANTHER" id="PTHR24264">
    <property type="entry name" value="TRYPSIN-RELATED"/>
    <property type="match status" value="1"/>
</dbReference>
<gene>
    <name evidence="9" type="ORF">EEDITHA_LOCUS12781</name>
</gene>
<evidence type="ECO:0000256" key="4">
    <source>
        <dbReference type="ARBA" id="ARBA00022801"/>
    </source>
</evidence>
<accession>A0AAU9UHM7</accession>
<evidence type="ECO:0000256" key="6">
    <source>
        <dbReference type="ARBA" id="ARBA00023157"/>
    </source>
</evidence>
<dbReference type="InterPro" id="IPR001314">
    <property type="entry name" value="Peptidase_S1A"/>
</dbReference>
<evidence type="ECO:0000313" key="9">
    <source>
        <dbReference type="EMBL" id="CAH2097577.1"/>
    </source>
</evidence>
<dbReference type="GO" id="GO:0005615">
    <property type="term" value="C:extracellular space"/>
    <property type="evidence" value="ECO:0007669"/>
    <property type="project" value="TreeGrafter"/>
</dbReference>
<evidence type="ECO:0000256" key="5">
    <source>
        <dbReference type="ARBA" id="ARBA00022825"/>
    </source>
</evidence>
<keyword evidence="3" id="KW-0645">Protease</keyword>
<evidence type="ECO:0000256" key="3">
    <source>
        <dbReference type="ARBA" id="ARBA00022670"/>
    </source>
</evidence>
<keyword evidence="6" id="KW-1015">Disulfide bond</keyword>
<dbReference type="InterPro" id="IPR033116">
    <property type="entry name" value="TRYPSIN_SER"/>
</dbReference>
<dbReference type="SUPFAM" id="SSF50494">
    <property type="entry name" value="Trypsin-like serine proteases"/>
    <property type="match status" value="1"/>
</dbReference>
<dbReference type="Proteomes" id="UP001153954">
    <property type="component" value="Unassembled WGS sequence"/>
</dbReference>
<dbReference type="AlphaFoldDB" id="A0AAU9UHM7"/>
<keyword evidence="5" id="KW-0720">Serine protease</keyword>
<evidence type="ECO:0000256" key="2">
    <source>
        <dbReference type="ARBA" id="ARBA00022525"/>
    </source>
</evidence>